<feature type="chain" id="PRO_5024368731" evidence="1">
    <location>
        <begin position="18"/>
        <end position="186"/>
    </location>
</feature>
<sequence>MAVMAVVALMAVMAGMAETGGADSLATKQLSLCQVRVIRGGPDGCTPNGYALPLPAAALPMKGSQTRCMTQKRHLLLQPPVRREGRIKVRKASRQRSVFLAVNAVNATKRRPLRVDLSSNHNLYPHSHTEVPLAGSRIGAECRSVVGGTHVGGTSGPFGPCPLSMTAAIARPTTRTGQGDGTRHES</sequence>
<accession>A0A5M8Q040</accession>
<organism evidence="2 3">
    <name type="scientific">Lasallia pustulata</name>
    <dbReference type="NCBI Taxonomy" id="136370"/>
    <lineage>
        <taxon>Eukaryota</taxon>
        <taxon>Fungi</taxon>
        <taxon>Dikarya</taxon>
        <taxon>Ascomycota</taxon>
        <taxon>Pezizomycotina</taxon>
        <taxon>Lecanoromycetes</taxon>
        <taxon>OSLEUM clade</taxon>
        <taxon>Umbilicariomycetidae</taxon>
        <taxon>Umbilicariales</taxon>
        <taxon>Umbilicariaceae</taxon>
        <taxon>Lasallia</taxon>
    </lineage>
</organism>
<protein>
    <submittedName>
        <fullName evidence="2">Uncharacterized protein</fullName>
    </submittedName>
</protein>
<dbReference type="AlphaFoldDB" id="A0A5M8Q040"/>
<evidence type="ECO:0000256" key="1">
    <source>
        <dbReference type="SAM" id="SignalP"/>
    </source>
</evidence>
<feature type="signal peptide" evidence="1">
    <location>
        <begin position="1"/>
        <end position="17"/>
    </location>
</feature>
<dbReference type="EMBL" id="VXIT01000002">
    <property type="protein sequence ID" value="KAA6414735.1"/>
    <property type="molecule type" value="Genomic_DNA"/>
</dbReference>
<evidence type="ECO:0000313" key="2">
    <source>
        <dbReference type="EMBL" id="KAA6414735.1"/>
    </source>
</evidence>
<comment type="caution">
    <text evidence="2">The sequence shown here is derived from an EMBL/GenBank/DDBJ whole genome shotgun (WGS) entry which is preliminary data.</text>
</comment>
<reference evidence="2 3" key="1">
    <citation type="submission" date="2019-09" db="EMBL/GenBank/DDBJ databases">
        <title>The hologenome of the rock-dwelling lichen Lasallia pustulata.</title>
        <authorList>
            <person name="Greshake Tzovaras B."/>
            <person name="Segers F."/>
            <person name="Bicker A."/>
            <person name="Dal Grande F."/>
            <person name="Otte J."/>
            <person name="Hankeln T."/>
            <person name="Schmitt I."/>
            <person name="Ebersberger I."/>
        </authorList>
    </citation>
    <scope>NUCLEOTIDE SEQUENCE [LARGE SCALE GENOMIC DNA]</scope>
    <source>
        <strain evidence="2">A1-1</strain>
    </source>
</reference>
<evidence type="ECO:0000313" key="3">
    <source>
        <dbReference type="Proteomes" id="UP000324767"/>
    </source>
</evidence>
<dbReference type="Proteomes" id="UP000324767">
    <property type="component" value="Unassembled WGS sequence"/>
</dbReference>
<proteinExistence type="predicted"/>
<name>A0A5M8Q040_9LECA</name>
<gene>
    <name evidence="2" type="ORF">FRX48_01485</name>
</gene>
<keyword evidence="1" id="KW-0732">Signal</keyword>